<comment type="catalytic activity">
    <reaction evidence="11">
        <text>adenosine + phosphate = alpha-D-ribose 1-phosphate + adenine</text>
        <dbReference type="Rhea" id="RHEA:27642"/>
        <dbReference type="ChEBI" id="CHEBI:16335"/>
        <dbReference type="ChEBI" id="CHEBI:16708"/>
        <dbReference type="ChEBI" id="CHEBI:43474"/>
        <dbReference type="ChEBI" id="CHEBI:57720"/>
        <dbReference type="EC" id="2.4.2.1"/>
    </reaction>
    <physiologicalReaction direction="left-to-right" evidence="11">
        <dbReference type="Rhea" id="RHEA:27643"/>
    </physiologicalReaction>
</comment>
<dbReference type="PANTHER" id="PTHR30616">
    <property type="entry name" value="UNCHARACTERIZED PROTEIN YFIH"/>
    <property type="match status" value="1"/>
</dbReference>
<dbReference type="Pfam" id="PF02578">
    <property type="entry name" value="Cu-oxidase_4"/>
    <property type="match status" value="1"/>
</dbReference>
<dbReference type="GO" id="GO:0016491">
    <property type="term" value="F:oxidoreductase activity"/>
    <property type="evidence" value="ECO:0007669"/>
    <property type="project" value="UniProtKB-KW"/>
</dbReference>
<sequence length="263" mass="28571">MTKLIVPQWPMPEGVAACSSTRAGGVSLSPYDSLNLGAHCGDNLQHVEENRRRMFAAGGLPSYPVWLEQVHGTAVLKLDGGPYPSKRADASYCNVPGTVCAVMTADCLPVLFCNRAGTEVAAAHAGWRGLCEGVLEETVACFADKPENIMAWLGPAIGPDAFEVGPEVREAFMAKDTQAERAFRPAGEKYFADIYQLARQRLASVGVEQIFGGDRCTLSEKDDFFSYRRDQDDGSYGKFHLADITSRTKTIQKANLFLHSSGL</sequence>
<comment type="catalytic activity">
    <reaction evidence="10">
        <text>adenosine + H2O + H(+) = inosine + NH4(+)</text>
        <dbReference type="Rhea" id="RHEA:24408"/>
        <dbReference type="ChEBI" id="CHEBI:15377"/>
        <dbReference type="ChEBI" id="CHEBI:15378"/>
        <dbReference type="ChEBI" id="CHEBI:16335"/>
        <dbReference type="ChEBI" id="CHEBI:17596"/>
        <dbReference type="ChEBI" id="CHEBI:28938"/>
        <dbReference type="EC" id="3.5.4.4"/>
    </reaction>
    <physiologicalReaction direction="left-to-right" evidence="10">
        <dbReference type="Rhea" id="RHEA:24409"/>
    </physiologicalReaction>
</comment>
<comment type="caution">
    <text evidence="14">The sequence shown here is derived from an EMBL/GenBank/DDBJ whole genome shotgun (WGS) entry which is preliminary data.</text>
</comment>
<evidence type="ECO:0000256" key="10">
    <source>
        <dbReference type="ARBA" id="ARBA00047989"/>
    </source>
</evidence>
<dbReference type="CDD" id="cd16833">
    <property type="entry name" value="YfiH"/>
    <property type="match status" value="1"/>
</dbReference>
<evidence type="ECO:0000313" key="14">
    <source>
        <dbReference type="EMBL" id="STS99613.1"/>
    </source>
</evidence>
<protein>
    <recommendedName>
        <fullName evidence="13">Purine nucleoside phosphorylase</fullName>
    </recommendedName>
</protein>
<dbReference type="NCBIfam" id="NF007998">
    <property type="entry name" value="PRK10723.1"/>
    <property type="match status" value="1"/>
</dbReference>
<keyword evidence="9" id="KW-0186">Copper</keyword>
<evidence type="ECO:0000256" key="2">
    <source>
        <dbReference type="ARBA" id="ARBA00001947"/>
    </source>
</evidence>
<dbReference type="InterPro" id="IPR003730">
    <property type="entry name" value="Cu_polyphenol_OxRdtase"/>
</dbReference>
<evidence type="ECO:0000256" key="3">
    <source>
        <dbReference type="ARBA" id="ARBA00007353"/>
    </source>
</evidence>
<dbReference type="SUPFAM" id="SSF64438">
    <property type="entry name" value="CNF1/YfiH-like putative cysteine hydrolases"/>
    <property type="match status" value="1"/>
</dbReference>
<dbReference type="Proteomes" id="UP000255050">
    <property type="component" value="Unassembled WGS sequence"/>
</dbReference>
<comment type="similarity">
    <text evidence="3 13">Belongs to the purine nucleoside phosphorylase YfiH/LACC1 family.</text>
</comment>
<reference evidence="14 15" key="1">
    <citation type="submission" date="2018-06" db="EMBL/GenBank/DDBJ databases">
        <authorList>
            <consortium name="Pathogen Informatics"/>
            <person name="Doyle S."/>
        </authorList>
    </citation>
    <scope>NUCLEOTIDE SEQUENCE [LARGE SCALE GENOMIC DNA]</scope>
    <source>
        <strain evidence="14 15">NCTC11694</strain>
    </source>
</reference>
<keyword evidence="5" id="KW-0479">Metal-binding</keyword>
<proteinExistence type="inferred from homology"/>
<dbReference type="GO" id="GO:0016787">
    <property type="term" value="F:hydrolase activity"/>
    <property type="evidence" value="ECO:0007669"/>
    <property type="project" value="UniProtKB-KW"/>
</dbReference>
<dbReference type="FunFam" id="3.60.140.10:FF:000001">
    <property type="entry name" value="Polyphenol oxidase"/>
    <property type="match status" value="1"/>
</dbReference>
<evidence type="ECO:0000256" key="12">
    <source>
        <dbReference type="ARBA" id="ARBA00049893"/>
    </source>
</evidence>
<evidence type="ECO:0000313" key="15">
    <source>
        <dbReference type="Proteomes" id="UP000255050"/>
    </source>
</evidence>
<dbReference type="InterPro" id="IPR038371">
    <property type="entry name" value="Cu_polyphenol_OxRdtase_sf"/>
</dbReference>
<evidence type="ECO:0000256" key="13">
    <source>
        <dbReference type="RuleBase" id="RU361274"/>
    </source>
</evidence>
<dbReference type="GO" id="GO:0005507">
    <property type="term" value="F:copper ion binding"/>
    <property type="evidence" value="ECO:0007669"/>
    <property type="project" value="TreeGrafter"/>
</dbReference>
<keyword evidence="6" id="KW-0378">Hydrolase</keyword>
<evidence type="ECO:0000256" key="8">
    <source>
        <dbReference type="ARBA" id="ARBA00023002"/>
    </source>
</evidence>
<keyword evidence="8" id="KW-0560">Oxidoreductase</keyword>
<dbReference type="AlphaFoldDB" id="A0A7H4MTS7"/>
<dbReference type="Gene3D" id="3.60.140.10">
    <property type="entry name" value="CNF1/YfiH-like putative cysteine hydrolases"/>
    <property type="match status" value="1"/>
</dbReference>
<evidence type="ECO:0000256" key="7">
    <source>
        <dbReference type="ARBA" id="ARBA00022833"/>
    </source>
</evidence>
<dbReference type="PANTHER" id="PTHR30616:SF2">
    <property type="entry name" value="PURINE NUCLEOSIDE PHOSPHORYLASE LACC1"/>
    <property type="match status" value="1"/>
</dbReference>
<evidence type="ECO:0000256" key="11">
    <source>
        <dbReference type="ARBA" id="ARBA00048968"/>
    </source>
</evidence>
<evidence type="ECO:0000256" key="6">
    <source>
        <dbReference type="ARBA" id="ARBA00022801"/>
    </source>
</evidence>
<keyword evidence="4" id="KW-0808">Transferase</keyword>
<name>A0A7H4MTS7_9ENTR</name>
<evidence type="ECO:0000256" key="5">
    <source>
        <dbReference type="ARBA" id="ARBA00022723"/>
    </source>
</evidence>
<evidence type="ECO:0000256" key="1">
    <source>
        <dbReference type="ARBA" id="ARBA00000553"/>
    </source>
</evidence>
<evidence type="ECO:0000256" key="4">
    <source>
        <dbReference type="ARBA" id="ARBA00022679"/>
    </source>
</evidence>
<keyword evidence="7" id="KW-0862">Zinc</keyword>
<evidence type="ECO:0000256" key="9">
    <source>
        <dbReference type="ARBA" id="ARBA00023008"/>
    </source>
</evidence>
<accession>A0A7H4MTS7</accession>
<dbReference type="EMBL" id="UGJR01000005">
    <property type="protein sequence ID" value="STS99613.1"/>
    <property type="molecule type" value="Genomic_DNA"/>
</dbReference>
<comment type="cofactor">
    <cofactor evidence="2">
        <name>Zn(2+)</name>
        <dbReference type="ChEBI" id="CHEBI:29105"/>
    </cofactor>
</comment>
<dbReference type="NCBIfam" id="TIGR00726">
    <property type="entry name" value="peptidoglycan editing factor PgeF"/>
    <property type="match status" value="1"/>
</dbReference>
<organism evidence="14 15">
    <name type="scientific">Klebsiella michiganensis</name>
    <dbReference type="NCBI Taxonomy" id="1134687"/>
    <lineage>
        <taxon>Bacteria</taxon>
        <taxon>Pseudomonadati</taxon>
        <taxon>Pseudomonadota</taxon>
        <taxon>Gammaproteobacteria</taxon>
        <taxon>Enterobacterales</taxon>
        <taxon>Enterobacteriaceae</taxon>
        <taxon>Klebsiella/Raoultella group</taxon>
        <taxon>Klebsiella</taxon>
    </lineage>
</organism>
<gene>
    <name evidence="14" type="primary">yfiH_1</name>
    <name evidence="14" type="ORF">NCTC11694_06064</name>
</gene>
<comment type="catalytic activity">
    <reaction evidence="12">
        <text>S-methyl-5'-thioadenosine + phosphate = 5-(methylsulfanyl)-alpha-D-ribose 1-phosphate + adenine</text>
        <dbReference type="Rhea" id="RHEA:11852"/>
        <dbReference type="ChEBI" id="CHEBI:16708"/>
        <dbReference type="ChEBI" id="CHEBI:17509"/>
        <dbReference type="ChEBI" id="CHEBI:43474"/>
        <dbReference type="ChEBI" id="CHEBI:58533"/>
        <dbReference type="EC" id="2.4.2.28"/>
    </reaction>
    <physiologicalReaction direction="left-to-right" evidence="12">
        <dbReference type="Rhea" id="RHEA:11853"/>
    </physiologicalReaction>
</comment>
<dbReference type="InterPro" id="IPR011324">
    <property type="entry name" value="Cytotoxic_necrot_fac-like_cat"/>
</dbReference>
<dbReference type="GO" id="GO:0017061">
    <property type="term" value="F:S-methyl-5-thioadenosine phosphorylase activity"/>
    <property type="evidence" value="ECO:0007669"/>
    <property type="project" value="UniProtKB-EC"/>
</dbReference>
<comment type="catalytic activity">
    <reaction evidence="1">
        <text>inosine + phosphate = alpha-D-ribose 1-phosphate + hypoxanthine</text>
        <dbReference type="Rhea" id="RHEA:27646"/>
        <dbReference type="ChEBI" id="CHEBI:17368"/>
        <dbReference type="ChEBI" id="CHEBI:17596"/>
        <dbReference type="ChEBI" id="CHEBI:43474"/>
        <dbReference type="ChEBI" id="CHEBI:57720"/>
        <dbReference type="EC" id="2.4.2.1"/>
    </reaction>
    <physiologicalReaction direction="left-to-right" evidence="1">
        <dbReference type="Rhea" id="RHEA:27647"/>
    </physiologicalReaction>
</comment>